<keyword evidence="10" id="KW-0472">Membrane</keyword>
<comment type="caution">
    <text evidence="11">The sequence shown here is derived from an EMBL/GenBank/DDBJ whole genome shotgun (WGS) entry which is preliminary data.</text>
</comment>
<dbReference type="InterPro" id="IPR002403">
    <property type="entry name" value="Cyt_P450_E_grp-IV"/>
</dbReference>
<evidence type="ECO:0000313" key="11">
    <source>
        <dbReference type="EMBL" id="GKV33800.1"/>
    </source>
</evidence>
<dbReference type="Gene3D" id="1.10.630.10">
    <property type="entry name" value="Cytochrome P450"/>
    <property type="match status" value="2"/>
</dbReference>
<keyword evidence="5 9" id="KW-0560">Oxidoreductase</keyword>
<dbReference type="PROSITE" id="PS00086">
    <property type="entry name" value="CYTOCHROME_P450"/>
    <property type="match status" value="1"/>
</dbReference>
<keyword evidence="7 9" id="KW-0503">Monooxygenase</keyword>
<dbReference type="InterPro" id="IPR017972">
    <property type="entry name" value="Cyt_P450_CS"/>
</dbReference>
<dbReference type="InterPro" id="IPR036396">
    <property type="entry name" value="Cyt_P450_sf"/>
</dbReference>
<evidence type="ECO:0000313" key="12">
    <source>
        <dbReference type="Proteomes" id="UP001054252"/>
    </source>
</evidence>
<evidence type="ECO:0000256" key="9">
    <source>
        <dbReference type="RuleBase" id="RU000461"/>
    </source>
</evidence>
<protein>
    <recommendedName>
        <fullName evidence="13">Cytochrome P450</fullName>
    </recommendedName>
</protein>
<dbReference type="GO" id="GO:0004497">
    <property type="term" value="F:monooxygenase activity"/>
    <property type="evidence" value="ECO:0007669"/>
    <property type="project" value="UniProtKB-KW"/>
</dbReference>
<evidence type="ECO:0000256" key="6">
    <source>
        <dbReference type="ARBA" id="ARBA00023004"/>
    </source>
</evidence>
<dbReference type="PANTHER" id="PTHR47955">
    <property type="entry name" value="CYTOCHROME P450 FAMILY 71 PROTEIN"/>
    <property type="match status" value="1"/>
</dbReference>
<keyword evidence="6 8" id="KW-0408">Iron</keyword>
<sequence>MLSLIKLVGQHEASLFLFTILVIFLVALFGSFLSRKGRRRLPPSPLKLPIIGNLHNLGLNLPRSLWHLAKHFGPFMLLHFGAVKVFIVSSADGAREIMKTHDIIFANRPRLRAIQKLLYNYRDVGSAPYGEYWRQIKSICVLHLLSNRRIQSFRAVREEETALMIDEIERATLILDVFTAGMDTTYTSLEWAMTELLRHPNVMKQLQKEVREIAGEKSYIQEKDLEKMHYLKAVLKETLRLHPPVPLLGARESTQDVEVMGYNIAAGTWVIVNAWAIGRDPMSWEQPEEFIPERFLDSSIDFKGHDFQLIPFGSGRRGCPGILFATTISELFLANIVHKFDWTLPSGVKEKDIDMTESNGLTMHRKFPLIAIANKCSC</sequence>
<dbReference type="PRINTS" id="PR00465">
    <property type="entry name" value="EP450IV"/>
</dbReference>
<organism evidence="11 12">
    <name type="scientific">Rubroshorea leprosula</name>
    <dbReference type="NCBI Taxonomy" id="152421"/>
    <lineage>
        <taxon>Eukaryota</taxon>
        <taxon>Viridiplantae</taxon>
        <taxon>Streptophyta</taxon>
        <taxon>Embryophyta</taxon>
        <taxon>Tracheophyta</taxon>
        <taxon>Spermatophyta</taxon>
        <taxon>Magnoliopsida</taxon>
        <taxon>eudicotyledons</taxon>
        <taxon>Gunneridae</taxon>
        <taxon>Pentapetalae</taxon>
        <taxon>rosids</taxon>
        <taxon>malvids</taxon>
        <taxon>Malvales</taxon>
        <taxon>Dipterocarpaceae</taxon>
        <taxon>Rubroshorea</taxon>
    </lineage>
</organism>
<dbReference type="Proteomes" id="UP001054252">
    <property type="component" value="Unassembled WGS sequence"/>
</dbReference>
<dbReference type="CDD" id="cd11072">
    <property type="entry name" value="CYP71-like"/>
    <property type="match status" value="1"/>
</dbReference>
<comment type="cofactor">
    <cofactor evidence="1 8">
        <name>heme</name>
        <dbReference type="ChEBI" id="CHEBI:30413"/>
    </cofactor>
</comment>
<evidence type="ECO:0008006" key="13">
    <source>
        <dbReference type="Google" id="ProtNLM"/>
    </source>
</evidence>
<dbReference type="GO" id="GO:0016705">
    <property type="term" value="F:oxidoreductase activity, acting on paired donors, with incorporation or reduction of molecular oxygen"/>
    <property type="evidence" value="ECO:0007669"/>
    <property type="project" value="InterPro"/>
</dbReference>
<dbReference type="PRINTS" id="PR00385">
    <property type="entry name" value="P450"/>
</dbReference>
<proteinExistence type="inferred from homology"/>
<dbReference type="EMBL" id="BPVZ01000102">
    <property type="protein sequence ID" value="GKV33800.1"/>
    <property type="molecule type" value="Genomic_DNA"/>
</dbReference>
<evidence type="ECO:0000256" key="4">
    <source>
        <dbReference type="ARBA" id="ARBA00022723"/>
    </source>
</evidence>
<evidence type="ECO:0000256" key="7">
    <source>
        <dbReference type="ARBA" id="ARBA00023033"/>
    </source>
</evidence>
<evidence type="ECO:0000256" key="10">
    <source>
        <dbReference type="SAM" id="Phobius"/>
    </source>
</evidence>
<evidence type="ECO:0000256" key="8">
    <source>
        <dbReference type="PIRSR" id="PIRSR602403-1"/>
    </source>
</evidence>
<dbReference type="Pfam" id="PF00067">
    <property type="entry name" value="p450"/>
    <property type="match status" value="2"/>
</dbReference>
<comment type="similarity">
    <text evidence="2 9">Belongs to the cytochrome P450 family.</text>
</comment>
<dbReference type="PANTHER" id="PTHR47955:SF15">
    <property type="entry name" value="CYTOCHROME P450 71A2-LIKE"/>
    <property type="match status" value="1"/>
</dbReference>
<name>A0AAV5L9B8_9ROSI</name>
<accession>A0AAV5L9B8</accession>
<feature type="transmembrane region" description="Helical" evidence="10">
    <location>
        <begin position="15"/>
        <end position="33"/>
    </location>
</feature>
<dbReference type="SUPFAM" id="SSF48264">
    <property type="entry name" value="Cytochrome P450"/>
    <property type="match status" value="1"/>
</dbReference>
<evidence type="ECO:0000256" key="3">
    <source>
        <dbReference type="ARBA" id="ARBA00022617"/>
    </source>
</evidence>
<evidence type="ECO:0000256" key="2">
    <source>
        <dbReference type="ARBA" id="ARBA00010617"/>
    </source>
</evidence>
<dbReference type="GO" id="GO:0020037">
    <property type="term" value="F:heme binding"/>
    <property type="evidence" value="ECO:0007669"/>
    <property type="project" value="InterPro"/>
</dbReference>
<gene>
    <name evidence="11" type="ORF">SLEP1_g42254</name>
</gene>
<reference evidence="11 12" key="1">
    <citation type="journal article" date="2021" name="Commun. Biol.">
        <title>The genome of Shorea leprosula (Dipterocarpaceae) highlights the ecological relevance of drought in aseasonal tropical rainforests.</title>
        <authorList>
            <person name="Ng K.K.S."/>
            <person name="Kobayashi M.J."/>
            <person name="Fawcett J.A."/>
            <person name="Hatakeyama M."/>
            <person name="Paape T."/>
            <person name="Ng C.H."/>
            <person name="Ang C.C."/>
            <person name="Tnah L.H."/>
            <person name="Lee C.T."/>
            <person name="Nishiyama T."/>
            <person name="Sese J."/>
            <person name="O'Brien M.J."/>
            <person name="Copetti D."/>
            <person name="Mohd Noor M.I."/>
            <person name="Ong R.C."/>
            <person name="Putra M."/>
            <person name="Sireger I.Z."/>
            <person name="Indrioko S."/>
            <person name="Kosugi Y."/>
            <person name="Izuno A."/>
            <person name="Isagi Y."/>
            <person name="Lee S.L."/>
            <person name="Shimizu K.K."/>
        </authorList>
    </citation>
    <scope>NUCLEOTIDE SEQUENCE [LARGE SCALE GENOMIC DNA]</scope>
    <source>
        <strain evidence="11">214</strain>
    </source>
</reference>
<feature type="binding site" description="axial binding residue" evidence="8">
    <location>
        <position position="319"/>
    </location>
    <ligand>
        <name>heme</name>
        <dbReference type="ChEBI" id="CHEBI:30413"/>
    </ligand>
    <ligandPart>
        <name>Fe</name>
        <dbReference type="ChEBI" id="CHEBI:18248"/>
    </ligandPart>
</feature>
<dbReference type="GO" id="GO:0005506">
    <property type="term" value="F:iron ion binding"/>
    <property type="evidence" value="ECO:0007669"/>
    <property type="project" value="InterPro"/>
</dbReference>
<evidence type="ECO:0000256" key="1">
    <source>
        <dbReference type="ARBA" id="ARBA00001971"/>
    </source>
</evidence>
<dbReference type="FunFam" id="1.10.630.10:FF:000126">
    <property type="entry name" value="Predicted protein"/>
    <property type="match status" value="1"/>
</dbReference>
<keyword evidence="10" id="KW-0812">Transmembrane</keyword>
<keyword evidence="12" id="KW-1185">Reference proteome</keyword>
<keyword evidence="10" id="KW-1133">Transmembrane helix</keyword>
<keyword evidence="4 8" id="KW-0479">Metal-binding</keyword>
<dbReference type="InterPro" id="IPR001128">
    <property type="entry name" value="Cyt_P450"/>
</dbReference>
<keyword evidence="3 8" id="KW-0349">Heme</keyword>
<evidence type="ECO:0000256" key="5">
    <source>
        <dbReference type="ARBA" id="ARBA00023002"/>
    </source>
</evidence>
<dbReference type="AlphaFoldDB" id="A0AAV5L9B8"/>